<dbReference type="SUPFAM" id="SSF47661">
    <property type="entry name" value="t-snare proteins"/>
    <property type="match status" value="1"/>
</dbReference>
<dbReference type="InterPro" id="IPR000727">
    <property type="entry name" value="T_SNARE_dom"/>
</dbReference>
<dbReference type="RefSeq" id="XP_022240885.1">
    <property type="nucleotide sequence ID" value="XM_022385177.1"/>
</dbReference>
<reference evidence="8 9" key="1">
    <citation type="submission" date="2025-05" db="UniProtKB">
        <authorList>
            <consortium name="RefSeq"/>
        </authorList>
    </citation>
    <scope>IDENTIFICATION</scope>
    <source>
        <tissue evidence="8 9">Muscle</tissue>
    </source>
</reference>
<evidence type="ECO:0000313" key="7">
    <source>
        <dbReference type="Proteomes" id="UP000694941"/>
    </source>
</evidence>
<dbReference type="Pfam" id="PF14523">
    <property type="entry name" value="Syntaxin_2"/>
    <property type="match status" value="1"/>
</dbReference>
<comment type="subcellular location">
    <subcellularLocation>
        <location evidence="1">Membrane</location>
        <topology evidence="1">Single-pass type IV membrane protein</topology>
    </subcellularLocation>
</comment>
<dbReference type="Gene3D" id="1.20.58.70">
    <property type="match status" value="1"/>
</dbReference>
<evidence type="ECO:0000313" key="11">
    <source>
        <dbReference type="RefSeq" id="XP_022240885.1"/>
    </source>
</evidence>
<keyword evidence="7" id="KW-1185">Reference proteome</keyword>
<keyword evidence="5" id="KW-1133">Transmembrane helix</keyword>
<proteinExistence type="inferred from homology"/>
<dbReference type="RefSeq" id="XP_022240890.1">
    <property type="nucleotide sequence ID" value="XM_022385182.1"/>
</dbReference>
<accession>A0ABM1SB84</accession>
<feature type="domain" description="T-SNARE coiled-coil homology" evidence="6">
    <location>
        <begin position="183"/>
        <end position="245"/>
    </location>
</feature>
<dbReference type="RefSeq" id="XP_022240891.1">
    <property type="nucleotide sequence ID" value="XM_022385183.1"/>
</dbReference>
<evidence type="ECO:0000313" key="14">
    <source>
        <dbReference type="RefSeq" id="XP_022240889.1"/>
    </source>
</evidence>
<dbReference type="RefSeq" id="XP_022240892.1">
    <property type="nucleotide sequence ID" value="XM_022385184.1"/>
</dbReference>
<dbReference type="PANTHER" id="PTHR19957">
    <property type="entry name" value="SYNTAXIN"/>
    <property type="match status" value="1"/>
</dbReference>
<evidence type="ECO:0000313" key="8">
    <source>
        <dbReference type="RefSeq" id="XP_013773841.2"/>
    </source>
</evidence>
<evidence type="ECO:0000256" key="2">
    <source>
        <dbReference type="ARBA" id="ARBA00009063"/>
    </source>
</evidence>
<dbReference type="InterPro" id="IPR006011">
    <property type="entry name" value="Syntaxin_N"/>
</dbReference>
<evidence type="ECO:0000256" key="3">
    <source>
        <dbReference type="ARBA" id="ARBA00022775"/>
    </source>
</evidence>
<dbReference type="Proteomes" id="UP000694941">
    <property type="component" value="Unplaced"/>
</dbReference>
<name>A0ABM1SB84_LIMPO</name>
<keyword evidence="3" id="KW-0532">Neurotransmitter transport</keyword>
<protein>
    <submittedName>
        <fullName evidence="8 9">Syntaxin-12-like isoform X1</fullName>
    </submittedName>
</protein>
<evidence type="ECO:0000313" key="15">
    <source>
        <dbReference type="RefSeq" id="XP_022240890.1"/>
    </source>
</evidence>
<dbReference type="RefSeq" id="XP_022240887.1">
    <property type="nucleotide sequence ID" value="XM_022385179.1"/>
</dbReference>
<dbReference type="RefSeq" id="XP_022240886.1">
    <property type="nucleotide sequence ID" value="XM_022385178.1"/>
</dbReference>
<evidence type="ECO:0000313" key="10">
    <source>
        <dbReference type="RefSeq" id="XP_022240884.1"/>
    </source>
</evidence>
<dbReference type="Gene3D" id="1.20.5.110">
    <property type="match status" value="1"/>
</dbReference>
<dbReference type="RefSeq" id="XP_022240889.1">
    <property type="nucleotide sequence ID" value="XM_022385181.1"/>
</dbReference>
<comment type="similarity">
    <text evidence="2 4">Belongs to the syntaxin family.</text>
</comment>
<dbReference type="RefSeq" id="XP_022240884.1">
    <property type="nucleotide sequence ID" value="XM_022385176.1"/>
</dbReference>
<keyword evidence="5" id="KW-0812">Transmembrane</keyword>
<dbReference type="RefSeq" id="XP_022240883.1">
    <property type="nucleotide sequence ID" value="XM_022385175.1"/>
</dbReference>
<keyword evidence="3" id="KW-0813">Transport</keyword>
<sequence>MSKGYSDVLQFSSFQQGENFGCEQDEFNRLSQVVGTNIQKITQNVSSVQKMVNQLGTTLDSESLHSQLHQIQNYTNQLAKDTHQHLRKLISLDKSSSQHDQRQNTFLKEKLTNNFTEALKNFQAVQRLAAQKEKASVMRARLYSGLQGDPNADESPDIGTALIDLASPTHSQTALQIEDEVDLELLREREQSIKKLESDIVDVNQIFKDLASMVYEQGEIIDSIEANVESSAIHVEQGTQQLVKARHHQAKVRRKKCFLVVFGIIVLVVVMVIIVIATKSDGSSLLSCSYFGPGSCHSGIIHISD</sequence>
<dbReference type="CDD" id="cd15847">
    <property type="entry name" value="SNARE_syntaxin7_like"/>
    <property type="match status" value="1"/>
</dbReference>
<dbReference type="PANTHER" id="PTHR19957:SF411">
    <property type="entry name" value="LD23667P"/>
    <property type="match status" value="1"/>
</dbReference>
<evidence type="ECO:0000256" key="1">
    <source>
        <dbReference type="ARBA" id="ARBA00004211"/>
    </source>
</evidence>
<evidence type="ECO:0000256" key="4">
    <source>
        <dbReference type="RuleBase" id="RU003858"/>
    </source>
</evidence>
<dbReference type="RefSeq" id="XP_013773841.2">
    <property type="nucleotide sequence ID" value="XM_013918387.2"/>
</dbReference>
<evidence type="ECO:0000313" key="9">
    <source>
        <dbReference type="RefSeq" id="XP_022240883.1"/>
    </source>
</evidence>
<dbReference type="InterPro" id="IPR045242">
    <property type="entry name" value="Syntaxin"/>
</dbReference>
<evidence type="ECO:0000313" key="13">
    <source>
        <dbReference type="RefSeq" id="XP_022240887.1"/>
    </source>
</evidence>
<dbReference type="PROSITE" id="PS00914">
    <property type="entry name" value="SYNTAXIN"/>
    <property type="match status" value="1"/>
</dbReference>
<dbReference type="SMART" id="SM00397">
    <property type="entry name" value="t_SNARE"/>
    <property type="match status" value="1"/>
</dbReference>
<gene>
    <name evidence="8 9 10 11 12 13 14 15 16 17" type="primary">LOC106458834</name>
</gene>
<dbReference type="Pfam" id="PF05739">
    <property type="entry name" value="SNARE"/>
    <property type="match status" value="1"/>
</dbReference>
<evidence type="ECO:0000313" key="12">
    <source>
        <dbReference type="RefSeq" id="XP_022240886.1"/>
    </source>
</evidence>
<dbReference type="InterPro" id="IPR010989">
    <property type="entry name" value="SNARE"/>
</dbReference>
<evidence type="ECO:0000259" key="6">
    <source>
        <dbReference type="PROSITE" id="PS50192"/>
    </source>
</evidence>
<dbReference type="SMART" id="SM00503">
    <property type="entry name" value="SynN"/>
    <property type="match status" value="1"/>
</dbReference>
<organism evidence="7 14">
    <name type="scientific">Limulus polyphemus</name>
    <name type="common">Atlantic horseshoe crab</name>
    <dbReference type="NCBI Taxonomy" id="6850"/>
    <lineage>
        <taxon>Eukaryota</taxon>
        <taxon>Metazoa</taxon>
        <taxon>Ecdysozoa</taxon>
        <taxon>Arthropoda</taxon>
        <taxon>Chelicerata</taxon>
        <taxon>Merostomata</taxon>
        <taxon>Xiphosura</taxon>
        <taxon>Limulidae</taxon>
        <taxon>Limulus</taxon>
    </lineage>
</organism>
<evidence type="ECO:0000313" key="16">
    <source>
        <dbReference type="RefSeq" id="XP_022240891.1"/>
    </source>
</evidence>
<dbReference type="GeneID" id="106458834"/>
<feature type="transmembrane region" description="Helical" evidence="5">
    <location>
        <begin position="257"/>
        <end position="277"/>
    </location>
</feature>
<dbReference type="PROSITE" id="PS50192">
    <property type="entry name" value="T_SNARE"/>
    <property type="match status" value="1"/>
</dbReference>
<evidence type="ECO:0000256" key="5">
    <source>
        <dbReference type="SAM" id="Phobius"/>
    </source>
</evidence>
<keyword evidence="5" id="KW-0472">Membrane</keyword>
<evidence type="ECO:0000313" key="17">
    <source>
        <dbReference type="RefSeq" id="XP_022240892.1"/>
    </source>
</evidence>
<dbReference type="InterPro" id="IPR006012">
    <property type="entry name" value="Syntaxin/epimorphin_CS"/>
</dbReference>